<feature type="compositionally biased region" description="Basic and acidic residues" evidence="1">
    <location>
        <begin position="78"/>
        <end position="90"/>
    </location>
</feature>
<name>A0A4Y7SQR9_COPMI</name>
<evidence type="ECO:0000256" key="1">
    <source>
        <dbReference type="SAM" id="MobiDB-lite"/>
    </source>
</evidence>
<dbReference type="EMBL" id="QPFP01000069">
    <property type="protein sequence ID" value="TEB24185.1"/>
    <property type="molecule type" value="Genomic_DNA"/>
</dbReference>
<reference evidence="2 3" key="1">
    <citation type="journal article" date="2019" name="Nat. Ecol. Evol.">
        <title>Megaphylogeny resolves global patterns of mushroom evolution.</title>
        <authorList>
            <person name="Varga T."/>
            <person name="Krizsan K."/>
            <person name="Foldi C."/>
            <person name="Dima B."/>
            <person name="Sanchez-Garcia M."/>
            <person name="Sanchez-Ramirez S."/>
            <person name="Szollosi G.J."/>
            <person name="Szarkandi J.G."/>
            <person name="Papp V."/>
            <person name="Albert L."/>
            <person name="Andreopoulos W."/>
            <person name="Angelini C."/>
            <person name="Antonin V."/>
            <person name="Barry K.W."/>
            <person name="Bougher N.L."/>
            <person name="Buchanan P."/>
            <person name="Buyck B."/>
            <person name="Bense V."/>
            <person name="Catcheside P."/>
            <person name="Chovatia M."/>
            <person name="Cooper J."/>
            <person name="Damon W."/>
            <person name="Desjardin D."/>
            <person name="Finy P."/>
            <person name="Geml J."/>
            <person name="Haridas S."/>
            <person name="Hughes K."/>
            <person name="Justo A."/>
            <person name="Karasinski D."/>
            <person name="Kautmanova I."/>
            <person name="Kiss B."/>
            <person name="Kocsube S."/>
            <person name="Kotiranta H."/>
            <person name="LaButti K.M."/>
            <person name="Lechner B.E."/>
            <person name="Liimatainen K."/>
            <person name="Lipzen A."/>
            <person name="Lukacs Z."/>
            <person name="Mihaltcheva S."/>
            <person name="Morgado L.N."/>
            <person name="Niskanen T."/>
            <person name="Noordeloos M.E."/>
            <person name="Ohm R.A."/>
            <person name="Ortiz-Santana B."/>
            <person name="Ovrebo C."/>
            <person name="Racz N."/>
            <person name="Riley R."/>
            <person name="Savchenko A."/>
            <person name="Shiryaev A."/>
            <person name="Soop K."/>
            <person name="Spirin V."/>
            <person name="Szebenyi C."/>
            <person name="Tomsovsky M."/>
            <person name="Tulloss R.E."/>
            <person name="Uehling J."/>
            <person name="Grigoriev I.V."/>
            <person name="Vagvolgyi C."/>
            <person name="Papp T."/>
            <person name="Martin F.M."/>
            <person name="Miettinen O."/>
            <person name="Hibbett D.S."/>
            <person name="Nagy L.G."/>
        </authorList>
    </citation>
    <scope>NUCLEOTIDE SEQUENCE [LARGE SCALE GENOMIC DNA]</scope>
    <source>
        <strain evidence="2 3">FP101781</strain>
    </source>
</reference>
<evidence type="ECO:0000313" key="2">
    <source>
        <dbReference type="EMBL" id="TEB24185.1"/>
    </source>
</evidence>
<dbReference type="Proteomes" id="UP000298030">
    <property type="component" value="Unassembled WGS sequence"/>
</dbReference>
<proteinExistence type="predicted"/>
<organism evidence="2 3">
    <name type="scientific">Coprinellus micaceus</name>
    <name type="common">Glistening ink-cap mushroom</name>
    <name type="synonym">Coprinus micaceus</name>
    <dbReference type="NCBI Taxonomy" id="71717"/>
    <lineage>
        <taxon>Eukaryota</taxon>
        <taxon>Fungi</taxon>
        <taxon>Dikarya</taxon>
        <taxon>Basidiomycota</taxon>
        <taxon>Agaricomycotina</taxon>
        <taxon>Agaricomycetes</taxon>
        <taxon>Agaricomycetidae</taxon>
        <taxon>Agaricales</taxon>
        <taxon>Agaricineae</taxon>
        <taxon>Psathyrellaceae</taxon>
        <taxon>Coprinellus</taxon>
    </lineage>
</organism>
<comment type="caution">
    <text evidence="2">The sequence shown here is derived from an EMBL/GenBank/DDBJ whole genome shotgun (WGS) entry which is preliminary data.</text>
</comment>
<dbReference type="AlphaFoldDB" id="A0A4Y7SQR9"/>
<protein>
    <submittedName>
        <fullName evidence="2">Uncharacterized protein</fullName>
    </submittedName>
</protein>
<feature type="region of interest" description="Disordered" evidence="1">
    <location>
        <begin position="69"/>
        <end position="90"/>
    </location>
</feature>
<accession>A0A4Y7SQR9</accession>
<evidence type="ECO:0000313" key="3">
    <source>
        <dbReference type="Proteomes" id="UP000298030"/>
    </source>
</evidence>
<keyword evidence="3" id="KW-1185">Reference proteome</keyword>
<sequence>MAGTWVRMTQISSTNPQVPVPAVRIRVDLWVDSCSALVQQELSTIACFGNLPLVLEKAIVDRIEHENNGASGEVMGTDSKDKDGDSAGGEEKATCHEVIDLFVRMENPAVEWGGDQEVLCLAERLRSFQGRLMKKGTTGSTISYIAT</sequence>
<gene>
    <name evidence="2" type="ORF">FA13DRAFT_1714811</name>
</gene>